<name>A0A094Q321_9ZZZZ</name>
<dbReference type="Gene3D" id="3.10.450.50">
    <property type="match status" value="1"/>
</dbReference>
<feature type="domain" description="SnoaL-like" evidence="1">
    <location>
        <begin position="10"/>
        <end position="132"/>
    </location>
</feature>
<dbReference type="AlphaFoldDB" id="A0A094Q321"/>
<dbReference type="Pfam" id="PF13474">
    <property type="entry name" value="SnoaL_3"/>
    <property type="match status" value="1"/>
</dbReference>
<dbReference type="InterPro" id="IPR037401">
    <property type="entry name" value="SnoaL-like"/>
</dbReference>
<dbReference type="EMBL" id="JNSK01000036">
    <property type="protein sequence ID" value="KGA17792.1"/>
    <property type="molecule type" value="Genomic_DNA"/>
</dbReference>
<proteinExistence type="predicted"/>
<dbReference type="SUPFAM" id="SSF54427">
    <property type="entry name" value="NTF2-like"/>
    <property type="match status" value="1"/>
</dbReference>
<protein>
    <recommendedName>
        <fullName evidence="1">SnoaL-like domain-containing protein</fullName>
    </recommendedName>
</protein>
<accession>A0A094Q321</accession>
<reference evidence="2" key="1">
    <citation type="submission" date="2014-05" db="EMBL/GenBank/DDBJ databases">
        <title>Key roles for freshwater Actinobacteria revealed by deep metagenomic sequencing.</title>
        <authorList>
            <person name="Ghai R."/>
            <person name="Mizuno C.M."/>
            <person name="Picazo A."/>
            <person name="Camacho A."/>
            <person name="Rodriguez-Valera F."/>
        </authorList>
    </citation>
    <scope>NUCLEOTIDE SEQUENCE</scope>
</reference>
<organism evidence="2">
    <name type="scientific">freshwater metagenome</name>
    <dbReference type="NCBI Taxonomy" id="449393"/>
    <lineage>
        <taxon>unclassified sequences</taxon>
        <taxon>metagenomes</taxon>
        <taxon>ecological metagenomes</taxon>
    </lineage>
</organism>
<gene>
    <name evidence="2" type="ORF">GM50_10730</name>
</gene>
<sequence>MSEPLSPGHQIIENMLTAIRTRDLAGILNTYEESEDLYVFLEGPRWSSRTYANVSAGWTAWYGADLEIYHHEWVEGPAEITEGNISSLQGIINLHTKSPAQEKILKFRGTWVFRLGADGQWRILHEHVSAPLENPYGTGDWK</sequence>
<evidence type="ECO:0000259" key="1">
    <source>
        <dbReference type="Pfam" id="PF13474"/>
    </source>
</evidence>
<dbReference type="InterPro" id="IPR032710">
    <property type="entry name" value="NTF2-like_dom_sf"/>
</dbReference>
<evidence type="ECO:0000313" key="2">
    <source>
        <dbReference type="EMBL" id="KGA17792.1"/>
    </source>
</evidence>
<comment type="caution">
    <text evidence="2">The sequence shown here is derived from an EMBL/GenBank/DDBJ whole genome shotgun (WGS) entry which is preliminary data.</text>
</comment>